<dbReference type="Pfam" id="PF12579">
    <property type="entry name" value="DUF3755"/>
    <property type="match status" value="1"/>
</dbReference>
<proteinExistence type="predicted"/>
<dbReference type="Gene3D" id="1.10.10.60">
    <property type="entry name" value="Homeodomain-like"/>
    <property type="match status" value="1"/>
</dbReference>
<reference evidence="1 2" key="1">
    <citation type="submission" date="2023-10" db="EMBL/GenBank/DDBJ databases">
        <title>Chromosome-scale genome assembly provides insights into flower coloration mechanisms of Canna indica.</title>
        <authorList>
            <person name="Li C."/>
        </authorList>
    </citation>
    <scope>NUCLEOTIDE SEQUENCE [LARGE SCALE GENOMIC DNA]</scope>
    <source>
        <tissue evidence="1">Flower</tissue>
    </source>
</reference>
<dbReference type="InterPro" id="IPR022228">
    <property type="entry name" value="DUF3755"/>
</dbReference>
<dbReference type="PANTHER" id="PTHR14000:SF6">
    <property type="entry name" value="OS02G0631200 PROTEIN"/>
    <property type="match status" value="1"/>
</dbReference>
<evidence type="ECO:0000313" key="2">
    <source>
        <dbReference type="Proteomes" id="UP001327560"/>
    </source>
</evidence>
<name>A0AAQ3KXD9_9LILI</name>
<gene>
    <name evidence="1" type="ORF">Cni_G25651</name>
</gene>
<protein>
    <submittedName>
        <fullName evidence="1">Uncharacterized protein</fullName>
    </submittedName>
</protein>
<organism evidence="1 2">
    <name type="scientific">Canna indica</name>
    <name type="common">Indian-shot</name>
    <dbReference type="NCBI Taxonomy" id="4628"/>
    <lineage>
        <taxon>Eukaryota</taxon>
        <taxon>Viridiplantae</taxon>
        <taxon>Streptophyta</taxon>
        <taxon>Embryophyta</taxon>
        <taxon>Tracheophyta</taxon>
        <taxon>Spermatophyta</taxon>
        <taxon>Magnoliopsida</taxon>
        <taxon>Liliopsida</taxon>
        <taxon>Zingiberales</taxon>
        <taxon>Cannaceae</taxon>
        <taxon>Canna</taxon>
    </lineage>
</organism>
<sequence length="302" mass="33887">MNMAADHNINFPHRVPPQSFCNRHLVTFGSGSLNSTAGYLPGGINSAGEINGIAGMSLTGNSSLLNNISSMVSASASPPNVKHRSAFSVDWTYEELEVLKQGLASHAGEPTIMKYIKIASKLPDKTVRDVAMRCRWMNKKENGKRRKPEDFYIGKKIKDRKEKMMGSFSMTNMLGNQRENLAPLSFMMYDGSHNNQFSCQAVPVIDSRTQHLLDDNAKLFHQIAVNLENNEIQNNIDLLYHSKENLTAILNSMSRMPGIMSQMPPLPIFVDENLMQSILPSTIQVKDQLFFLTSKYFCPEHE</sequence>
<dbReference type="Proteomes" id="UP001327560">
    <property type="component" value="Chromosome 8"/>
</dbReference>
<dbReference type="EMBL" id="CP136897">
    <property type="protein sequence ID" value="WOL16863.1"/>
    <property type="molecule type" value="Genomic_DNA"/>
</dbReference>
<evidence type="ECO:0000313" key="1">
    <source>
        <dbReference type="EMBL" id="WOL16863.1"/>
    </source>
</evidence>
<dbReference type="AlphaFoldDB" id="A0AAQ3KXD9"/>
<keyword evidence="2" id="KW-1185">Reference proteome</keyword>
<dbReference type="PANTHER" id="PTHR14000">
    <property type="entry name" value="FINGER CCCH DOMAIN PROTEIN, PUTATIVE (DUF3755)-RELATED"/>
    <property type="match status" value="1"/>
</dbReference>
<accession>A0AAQ3KXD9</accession>